<proteinExistence type="predicted"/>
<dbReference type="EMBL" id="JNVM01000010">
    <property type="protein sequence ID" value="KEQ25548.1"/>
    <property type="molecule type" value="Genomic_DNA"/>
</dbReference>
<evidence type="ECO:0000259" key="1">
    <source>
        <dbReference type="PROSITE" id="PS50943"/>
    </source>
</evidence>
<dbReference type="InterPro" id="IPR010982">
    <property type="entry name" value="Lambda_DNA-bd_dom_sf"/>
</dbReference>
<dbReference type="InterPro" id="IPR001387">
    <property type="entry name" value="Cro/C1-type_HTH"/>
</dbReference>
<dbReference type="GO" id="GO:0003677">
    <property type="term" value="F:DNA binding"/>
    <property type="evidence" value="ECO:0007669"/>
    <property type="project" value="InterPro"/>
</dbReference>
<comment type="caution">
    <text evidence="2">The sequence shown here is derived from an EMBL/GenBank/DDBJ whole genome shotgun (WGS) entry which is preliminary data.</text>
</comment>
<evidence type="ECO:0000313" key="3">
    <source>
        <dbReference type="Proteomes" id="UP000028123"/>
    </source>
</evidence>
<dbReference type="Proteomes" id="UP000028123">
    <property type="component" value="Unassembled WGS sequence"/>
</dbReference>
<dbReference type="PROSITE" id="PS50943">
    <property type="entry name" value="HTH_CROC1"/>
    <property type="match status" value="1"/>
</dbReference>
<name>A0A081P4C5_9BACL</name>
<dbReference type="OrthoDB" id="2969743at2"/>
<protein>
    <recommendedName>
        <fullName evidence="1">HTH cro/C1-type domain-containing protein</fullName>
    </recommendedName>
</protein>
<dbReference type="AlphaFoldDB" id="A0A081P4C5"/>
<reference evidence="2 3" key="1">
    <citation type="submission" date="2014-06" db="EMBL/GenBank/DDBJ databases">
        <title>Draft genome sequence of Paenibacillus sp. MSt1.</title>
        <authorList>
            <person name="Aw Y.K."/>
            <person name="Ong K.S."/>
            <person name="Gan H.M."/>
            <person name="Lee S.M."/>
        </authorList>
    </citation>
    <scope>NUCLEOTIDE SEQUENCE [LARGE SCALE GENOMIC DNA]</scope>
    <source>
        <strain evidence="2 3">MSt1</strain>
    </source>
</reference>
<dbReference type="RefSeq" id="WP_036681785.1">
    <property type="nucleotide sequence ID" value="NZ_JNVM01000010.1"/>
</dbReference>
<dbReference type="CDD" id="cd00093">
    <property type="entry name" value="HTH_XRE"/>
    <property type="match status" value="1"/>
</dbReference>
<feature type="domain" description="HTH cro/C1-type" evidence="1">
    <location>
        <begin position="10"/>
        <end position="41"/>
    </location>
</feature>
<organism evidence="2 3">
    <name type="scientific">Paenibacillus tyrfis</name>
    <dbReference type="NCBI Taxonomy" id="1501230"/>
    <lineage>
        <taxon>Bacteria</taxon>
        <taxon>Bacillati</taxon>
        <taxon>Bacillota</taxon>
        <taxon>Bacilli</taxon>
        <taxon>Bacillales</taxon>
        <taxon>Paenibacillaceae</taxon>
        <taxon>Paenibacillus</taxon>
    </lineage>
</organism>
<sequence length="165" mass="18862">MSIGEAIGTYRSEDKITQRELASKLNMDRSLISKIETGEREWPEAHDAKLASLNYKLAIKLADERTGGYFSNILDDVPNLDLHPAALKDVLLKDLDDLEHALEGLTLAKHIDPVKRRESAERVWHEIRDVIEKAAVLQGVLEEEFGLDRRRLAKKHEMEVKRGER</sequence>
<accession>A0A081P4C5</accession>
<gene>
    <name evidence="2" type="ORF">ET33_02165</name>
</gene>
<evidence type="ECO:0000313" key="2">
    <source>
        <dbReference type="EMBL" id="KEQ25548.1"/>
    </source>
</evidence>
<keyword evidence="3" id="KW-1185">Reference proteome</keyword>
<dbReference type="Gene3D" id="1.10.260.40">
    <property type="entry name" value="lambda repressor-like DNA-binding domains"/>
    <property type="match status" value="1"/>
</dbReference>
<dbReference type="SUPFAM" id="SSF47413">
    <property type="entry name" value="lambda repressor-like DNA-binding domains"/>
    <property type="match status" value="1"/>
</dbReference>
<dbReference type="SMART" id="SM00530">
    <property type="entry name" value="HTH_XRE"/>
    <property type="match status" value="1"/>
</dbReference>
<dbReference type="eggNOG" id="COG1709">
    <property type="taxonomic scope" value="Bacteria"/>
</dbReference>
<dbReference type="Pfam" id="PF12844">
    <property type="entry name" value="HTH_19"/>
    <property type="match status" value="1"/>
</dbReference>